<gene>
    <name evidence="1" type="ORF">BXZ70DRAFT_1003199</name>
</gene>
<organism evidence="1 2">
    <name type="scientific">Cristinia sonorae</name>
    <dbReference type="NCBI Taxonomy" id="1940300"/>
    <lineage>
        <taxon>Eukaryota</taxon>
        <taxon>Fungi</taxon>
        <taxon>Dikarya</taxon>
        <taxon>Basidiomycota</taxon>
        <taxon>Agaricomycotina</taxon>
        <taxon>Agaricomycetes</taxon>
        <taxon>Agaricomycetidae</taxon>
        <taxon>Agaricales</taxon>
        <taxon>Pleurotineae</taxon>
        <taxon>Stephanosporaceae</taxon>
        <taxon>Cristinia</taxon>
    </lineage>
</organism>
<dbReference type="OrthoDB" id="2739065at2759"/>
<evidence type="ECO:0000313" key="1">
    <source>
        <dbReference type="EMBL" id="KAH8107759.1"/>
    </source>
</evidence>
<sequence length="481" mass="54297">MALRSVHLPSETIDLILANINDDEVRKRHLSACSLVSRHWHFPAKAALFHTIEFSSQSDTLPRDSQDPNITLAEDFDEILHDSIPPPNTALLIKHLKVQLLFPVTVDQISSILALHPAIQYLTLRLEVKHCVAPSVPLKRINLKVLNLRSVLFSVPALTPWSKDDIDPYAVWLPNPTDDVGASADKPSNCTLLQLLNLFGEVTTLVLENALTRDRVMWVSVPSLSKTRTFPRPTYRSALWAEAQKLPKGLSVQSLVLPPTFSVLHNWVGFLLLTYTRYALEHLQHLEILGEHFFSRDALTIVGPSLTYLKTTVLGDSSAEDKLPDPRLFERANNLSHFHLSTYIIPDNLTGDPTIVRRMFDNAVRPISVLPQTITHLTLQVQTCKSFVKTFEWENLDRVAAKYNRLVNVQIMVTVGSITDWNPEIDFLFFNARKKRPKVTDGPSTPLLPLNLETMRKVIIQRLPELRNKVGDGLTVQISKA</sequence>
<keyword evidence="2" id="KW-1185">Reference proteome</keyword>
<comment type="caution">
    <text evidence="1">The sequence shown here is derived from an EMBL/GenBank/DDBJ whole genome shotgun (WGS) entry which is preliminary data.</text>
</comment>
<dbReference type="Proteomes" id="UP000813824">
    <property type="component" value="Unassembled WGS sequence"/>
</dbReference>
<dbReference type="AlphaFoldDB" id="A0A8K0V170"/>
<evidence type="ECO:0008006" key="3">
    <source>
        <dbReference type="Google" id="ProtNLM"/>
    </source>
</evidence>
<protein>
    <recommendedName>
        <fullName evidence="3">F-box domain-containing protein</fullName>
    </recommendedName>
</protein>
<proteinExistence type="predicted"/>
<dbReference type="EMBL" id="JAEVFJ010000001">
    <property type="protein sequence ID" value="KAH8107759.1"/>
    <property type="molecule type" value="Genomic_DNA"/>
</dbReference>
<accession>A0A8K0V170</accession>
<name>A0A8K0V170_9AGAR</name>
<reference evidence="1" key="1">
    <citation type="journal article" date="2021" name="New Phytol.">
        <title>Evolutionary innovations through gain and loss of genes in the ectomycorrhizal Boletales.</title>
        <authorList>
            <person name="Wu G."/>
            <person name="Miyauchi S."/>
            <person name="Morin E."/>
            <person name="Kuo A."/>
            <person name="Drula E."/>
            <person name="Varga T."/>
            <person name="Kohler A."/>
            <person name="Feng B."/>
            <person name="Cao Y."/>
            <person name="Lipzen A."/>
            <person name="Daum C."/>
            <person name="Hundley H."/>
            <person name="Pangilinan J."/>
            <person name="Johnson J."/>
            <person name="Barry K."/>
            <person name="LaButti K."/>
            <person name="Ng V."/>
            <person name="Ahrendt S."/>
            <person name="Min B."/>
            <person name="Choi I.G."/>
            <person name="Park H."/>
            <person name="Plett J.M."/>
            <person name="Magnuson J."/>
            <person name="Spatafora J.W."/>
            <person name="Nagy L.G."/>
            <person name="Henrissat B."/>
            <person name="Grigoriev I.V."/>
            <person name="Yang Z.L."/>
            <person name="Xu J."/>
            <person name="Martin F.M."/>
        </authorList>
    </citation>
    <scope>NUCLEOTIDE SEQUENCE</scope>
    <source>
        <strain evidence="1">KKN 215</strain>
    </source>
</reference>
<evidence type="ECO:0000313" key="2">
    <source>
        <dbReference type="Proteomes" id="UP000813824"/>
    </source>
</evidence>